<accession>A0ABN8QCE7</accession>
<comment type="caution">
    <text evidence="2">The sequence shown here is derived from an EMBL/GenBank/DDBJ whole genome shotgun (WGS) entry which is preliminary data.</text>
</comment>
<protein>
    <submittedName>
        <fullName evidence="2">Uncharacterized protein</fullName>
    </submittedName>
</protein>
<proteinExistence type="predicted"/>
<sequence>MGEILVYVNEELTCSVIFDDEHITVESFRKNVLDEQVDDILNFPYKFTRLVNNKRLVVGTKQETGMKVARCFDVQTDEKAIYLVKEQSNLPSSQESATATVVSLNVDETDVKEPALQAENTDAGPTVKRLKASRQPTILDFATGHSHPQKVKSDSYSFARARKVKIFTEGEIEGSAGLQKVYRKFWNEKAEEICSNNNLKSFKAGEVQGAINVAWTLEKSRHLKEDIDKMKEEMSQPCSSNAVAKKVIASNKTIEKNSNRVERAHKELCKTQNELMEARFELFRSTNGSQRKDFIAKIEQREKTLDADLTELRKAQDALRKALDIKRKLLNASKSENKDTSSDSE</sequence>
<keyword evidence="1" id="KW-0175">Coiled coil</keyword>
<feature type="coiled-coil region" evidence="1">
    <location>
        <begin position="295"/>
        <end position="332"/>
    </location>
</feature>
<organism evidence="2 3">
    <name type="scientific">Porites lobata</name>
    <dbReference type="NCBI Taxonomy" id="104759"/>
    <lineage>
        <taxon>Eukaryota</taxon>
        <taxon>Metazoa</taxon>
        <taxon>Cnidaria</taxon>
        <taxon>Anthozoa</taxon>
        <taxon>Hexacorallia</taxon>
        <taxon>Scleractinia</taxon>
        <taxon>Fungiina</taxon>
        <taxon>Poritidae</taxon>
        <taxon>Porites</taxon>
    </lineage>
</organism>
<dbReference type="Proteomes" id="UP001159405">
    <property type="component" value="Unassembled WGS sequence"/>
</dbReference>
<evidence type="ECO:0000313" key="3">
    <source>
        <dbReference type="Proteomes" id="UP001159405"/>
    </source>
</evidence>
<name>A0ABN8QCE7_9CNID</name>
<reference evidence="2 3" key="1">
    <citation type="submission" date="2022-05" db="EMBL/GenBank/DDBJ databases">
        <authorList>
            <consortium name="Genoscope - CEA"/>
            <person name="William W."/>
        </authorList>
    </citation>
    <scope>NUCLEOTIDE SEQUENCE [LARGE SCALE GENOMIC DNA]</scope>
</reference>
<keyword evidence="3" id="KW-1185">Reference proteome</keyword>
<evidence type="ECO:0000256" key="1">
    <source>
        <dbReference type="SAM" id="Coils"/>
    </source>
</evidence>
<dbReference type="EMBL" id="CALNXK010000113">
    <property type="protein sequence ID" value="CAH3159020.1"/>
    <property type="molecule type" value="Genomic_DNA"/>
</dbReference>
<evidence type="ECO:0000313" key="2">
    <source>
        <dbReference type="EMBL" id="CAH3159020.1"/>
    </source>
</evidence>
<gene>
    <name evidence="2" type="ORF">PLOB_00003506</name>
</gene>